<dbReference type="PANTHER" id="PTHR24198:SF165">
    <property type="entry name" value="ANKYRIN REPEAT-CONTAINING PROTEIN-RELATED"/>
    <property type="match status" value="1"/>
</dbReference>
<sequence>MSKFFEFIQNNKLQELIINIKNHNPQDINININDKNGNYLLNYAIINNNIELVKLLLEYGAYLDILDADGKTILYLPIKYNYYNLIKLLLDYDEKNVGISILEMKDRDGFIPLYYAVHFKNYDVVKLLIVKGSNINILMPNNYNILHIAIVNKSYEICELILQYIKNINAKTNEGYNALHLAIINNVSKLIPNLIKMGINLNAQDIEYHFTPLIYTVINNNASIFELLVINNCNLDMQDIFGNTILHYLIADDNFELFNILYDKYENKISNDINFNIYNYESNLPLHIALENNNKKFIKYLIDGTNLNFQNNNHESCFHLIVKNKLWKNYYDLLTKKKLNVFLSNKKGEIPFDYVLEEEIQDFLLMVAKSYLYVLVNYKQKCCNWKEAWENLCSAKPIEKSEKEIIRELLKYIKNEKLNNDITEINIDSLCLNIIKNTILKYYDEYKKTKSILKSYPTKKEEPFKVETCNYQVSFCTYTGTTLDVLIGLIYILKKYNETISTVDDNFMENRKLCDYYKSIGIEPNTRCEFLNFEMIWINNNLHLAQNFVKNFKEALDNKNKRFIIVPLGIELSNGSHSNFMIYDKKINEIERFEPHGSSHPVSFDYNPTILDDIITKTFKNINKNIKYISPSEFEPKIGFQYLESVEKCNKNIGDPGGFCAVWALWYVEQRIKFADLDRKLLIKKFIKYIKIQGESFRNIIRNYSYNITELRDKYFKEINLTINQWLNDQYNDETMNKLIKKLGSEIINVQK</sequence>
<gene>
    <name evidence="3" type="ORF">Hokovirus_4_89</name>
</gene>
<reference evidence="3" key="1">
    <citation type="journal article" date="2017" name="Science">
        <title>Giant viruses with an expanded complement of translation system components.</title>
        <authorList>
            <person name="Schulz F."/>
            <person name="Yutin N."/>
            <person name="Ivanova N.N."/>
            <person name="Ortega D.R."/>
            <person name="Lee T.K."/>
            <person name="Vierheilig J."/>
            <person name="Daims H."/>
            <person name="Horn M."/>
            <person name="Wagner M."/>
            <person name="Jensen G.J."/>
            <person name="Kyrpides N.C."/>
            <person name="Koonin E.V."/>
            <person name="Woyke T."/>
        </authorList>
    </citation>
    <scope>NUCLEOTIDE SEQUENCE</scope>
    <source>
        <strain evidence="3">HKV1</strain>
    </source>
</reference>
<dbReference type="PROSITE" id="PS50088">
    <property type="entry name" value="ANK_REPEAT"/>
    <property type="match status" value="3"/>
</dbReference>
<evidence type="ECO:0000313" key="3">
    <source>
        <dbReference type="EMBL" id="ARF11115.1"/>
    </source>
</evidence>
<evidence type="ECO:0000256" key="1">
    <source>
        <dbReference type="ARBA" id="ARBA00022737"/>
    </source>
</evidence>
<protein>
    <submittedName>
        <fullName evidence="3">Ankyrin repeat protein</fullName>
    </submittedName>
</protein>
<dbReference type="PANTHER" id="PTHR24198">
    <property type="entry name" value="ANKYRIN REPEAT AND PROTEIN KINASE DOMAIN-CONTAINING PROTEIN"/>
    <property type="match status" value="1"/>
</dbReference>
<dbReference type="Gene3D" id="1.25.40.20">
    <property type="entry name" value="Ankyrin repeat-containing domain"/>
    <property type="match status" value="3"/>
</dbReference>
<proteinExistence type="predicted"/>
<dbReference type="InterPro" id="IPR002110">
    <property type="entry name" value="Ankyrin_rpt"/>
</dbReference>
<accession>A0A1V0SHB9</accession>
<dbReference type="EMBL" id="KY684106">
    <property type="protein sequence ID" value="ARF11115.1"/>
    <property type="molecule type" value="Genomic_DNA"/>
</dbReference>
<evidence type="ECO:0000256" key="2">
    <source>
        <dbReference type="ARBA" id="ARBA00023043"/>
    </source>
</evidence>
<dbReference type="Pfam" id="PF12796">
    <property type="entry name" value="Ank_2"/>
    <property type="match status" value="3"/>
</dbReference>
<dbReference type="PROSITE" id="PS50297">
    <property type="entry name" value="ANK_REP_REGION"/>
    <property type="match status" value="3"/>
</dbReference>
<dbReference type="InterPro" id="IPR036770">
    <property type="entry name" value="Ankyrin_rpt-contain_sf"/>
</dbReference>
<dbReference type="SUPFAM" id="SSF48403">
    <property type="entry name" value="Ankyrin repeat"/>
    <property type="match status" value="2"/>
</dbReference>
<name>A0A1V0SHB9_9VIRU</name>
<keyword evidence="1" id="KW-0677">Repeat</keyword>
<keyword evidence="2" id="KW-0040">ANK repeat</keyword>
<dbReference type="SMART" id="SM00248">
    <property type="entry name" value="ANK"/>
    <property type="match status" value="8"/>
</dbReference>
<organism evidence="3">
    <name type="scientific">Hokovirus HKV1</name>
    <dbReference type="NCBI Taxonomy" id="1977638"/>
    <lineage>
        <taxon>Viruses</taxon>
        <taxon>Varidnaviria</taxon>
        <taxon>Bamfordvirae</taxon>
        <taxon>Nucleocytoviricota</taxon>
        <taxon>Megaviricetes</taxon>
        <taxon>Imitervirales</taxon>
        <taxon>Mimiviridae</taxon>
        <taxon>Klosneuvirinae</taxon>
        <taxon>Hokovirus</taxon>
    </lineage>
</organism>